<comment type="caution">
    <text evidence="2">The sequence shown here is derived from an EMBL/GenBank/DDBJ whole genome shotgun (WGS) entry which is preliminary data.</text>
</comment>
<organism evidence="2">
    <name type="scientific">marine sediment metagenome</name>
    <dbReference type="NCBI Taxonomy" id="412755"/>
    <lineage>
        <taxon>unclassified sequences</taxon>
        <taxon>metagenomes</taxon>
        <taxon>ecological metagenomes</taxon>
    </lineage>
</organism>
<dbReference type="EMBL" id="LAZR01019432">
    <property type="protein sequence ID" value="KKL92547.1"/>
    <property type="molecule type" value="Genomic_DNA"/>
</dbReference>
<gene>
    <name evidence="2" type="ORF">LCGC14_1883550</name>
</gene>
<reference evidence="2" key="1">
    <citation type="journal article" date="2015" name="Nature">
        <title>Complex archaea that bridge the gap between prokaryotes and eukaryotes.</title>
        <authorList>
            <person name="Spang A."/>
            <person name="Saw J.H."/>
            <person name="Jorgensen S.L."/>
            <person name="Zaremba-Niedzwiedzka K."/>
            <person name="Martijn J."/>
            <person name="Lind A.E."/>
            <person name="van Eijk R."/>
            <person name="Schleper C."/>
            <person name="Guy L."/>
            <person name="Ettema T.J."/>
        </authorList>
    </citation>
    <scope>NUCLEOTIDE SEQUENCE</scope>
</reference>
<feature type="compositionally biased region" description="Basic and acidic residues" evidence="1">
    <location>
        <begin position="9"/>
        <end position="21"/>
    </location>
</feature>
<accession>A0A0F9IZU5</accession>
<name>A0A0F9IZU5_9ZZZZ</name>
<evidence type="ECO:0000256" key="1">
    <source>
        <dbReference type="SAM" id="MobiDB-lite"/>
    </source>
</evidence>
<proteinExistence type="predicted"/>
<dbReference type="AlphaFoldDB" id="A0A0F9IZU5"/>
<evidence type="ECO:0000313" key="2">
    <source>
        <dbReference type="EMBL" id="KKL92547.1"/>
    </source>
</evidence>
<protein>
    <submittedName>
        <fullName evidence="2">Uncharacterized protein</fullName>
    </submittedName>
</protein>
<sequence>MNPPGKQIKFREDAIDSIKRG</sequence>
<feature type="non-terminal residue" evidence="2">
    <location>
        <position position="21"/>
    </location>
</feature>
<feature type="region of interest" description="Disordered" evidence="1">
    <location>
        <begin position="1"/>
        <end position="21"/>
    </location>
</feature>